<dbReference type="GO" id="GO:0016020">
    <property type="term" value="C:membrane"/>
    <property type="evidence" value="ECO:0007669"/>
    <property type="project" value="UniProtKB-SubCell"/>
</dbReference>
<keyword evidence="3 6" id="KW-1133">Transmembrane helix</keyword>
<proteinExistence type="predicted"/>
<feature type="compositionally biased region" description="Polar residues" evidence="5">
    <location>
        <begin position="70"/>
        <end position="79"/>
    </location>
</feature>
<dbReference type="PANTHER" id="PTHR11662">
    <property type="entry name" value="SOLUTE CARRIER FAMILY 17"/>
    <property type="match status" value="1"/>
</dbReference>
<evidence type="ECO:0000256" key="6">
    <source>
        <dbReference type="SAM" id="Phobius"/>
    </source>
</evidence>
<feature type="transmembrane region" description="Helical" evidence="6">
    <location>
        <begin position="124"/>
        <end position="147"/>
    </location>
</feature>
<feature type="region of interest" description="Disordered" evidence="5">
    <location>
        <begin position="64"/>
        <end position="85"/>
    </location>
</feature>
<dbReference type="Gene3D" id="1.20.120.540">
    <property type="entry name" value="Voltage-gated potassium channels"/>
    <property type="match status" value="1"/>
</dbReference>
<dbReference type="InterPro" id="IPR036259">
    <property type="entry name" value="MFS_trans_sf"/>
</dbReference>
<name>A0A7R9IY75_TIMCA</name>
<sequence length="199" mass="21962">MADEEPTSEEDVEPKRWHDFIPARVNVAIMSFLACWINYMLRVNMTLAIVAMVPFKESAQSDPICGPHPNKSSSNTSSEPPDHGPRYDWSNDIQYSILGSYFWGNVLTAFPGGLLSDMFGGTRVILYTTLLTGAATCFLPLFAQIHWGLVLASSSESMRAPLGCPSLERILIVPSVNFLENVPTTSQQLISGRVPAWQP</sequence>
<evidence type="ECO:0000256" key="1">
    <source>
        <dbReference type="ARBA" id="ARBA00004141"/>
    </source>
</evidence>
<comment type="subcellular location">
    <subcellularLocation>
        <location evidence="1">Membrane</location>
        <topology evidence="1">Multi-pass membrane protein</topology>
    </subcellularLocation>
</comment>
<organism evidence="7">
    <name type="scientific">Timema californicum</name>
    <name type="common">California timema</name>
    <name type="synonym">Walking stick</name>
    <dbReference type="NCBI Taxonomy" id="61474"/>
    <lineage>
        <taxon>Eukaryota</taxon>
        <taxon>Metazoa</taxon>
        <taxon>Ecdysozoa</taxon>
        <taxon>Arthropoda</taxon>
        <taxon>Hexapoda</taxon>
        <taxon>Insecta</taxon>
        <taxon>Pterygota</taxon>
        <taxon>Neoptera</taxon>
        <taxon>Polyneoptera</taxon>
        <taxon>Phasmatodea</taxon>
        <taxon>Timematodea</taxon>
        <taxon>Timematoidea</taxon>
        <taxon>Timematidae</taxon>
        <taxon>Timema</taxon>
    </lineage>
</organism>
<evidence type="ECO:0000256" key="5">
    <source>
        <dbReference type="SAM" id="MobiDB-lite"/>
    </source>
</evidence>
<evidence type="ECO:0000256" key="3">
    <source>
        <dbReference type="ARBA" id="ARBA00022989"/>
    </source>
</evidence>
<evidence type="ECO:0000313" key="7">
    <source>
        <dbReference type="EMBL" id="CAD7569083.1"/>
    </source>
</evidence>
<accession>A0A7R9IY75</accession>
<reference evidence="7" key="1">
    <citation type="submission" date="2020-11" db="EMBL/GenBank/DDBJ databases">
        <authorList>
            <person name="Tran Van P."/>
        </authorList>
    </citation>
    <scope>NUCLEOTIDE SEQUENCE</scope>
</reference>
<dbReference type="InterPro" id="IPR027378">
    <property type="entry name" value="Nucleotide_channel_N"/>
</dbReference>
<dbReference type="SUPFAM" id="SSF103473">
    <property type="entry name" value="MFS general substrate transporter"/>
    <property type="match status" value="1"/>
</dbReference>
<keyword evidence="2 6" id="KW-0812">Transmembrane</keyword>
<gene>
    <name evidence="7" type="ORF">TCMB3V08_LOCUS1833</name>
</gene>
<dbReference type="InterPro" id="IPR050382">
    <property type="entry name" value="MFS_Na/Anion_cotransporter"/>
</dbReference>
<keyword evidence="4 6" id="KW-0472">Membrane</keyword>
<evidence type="ECO:0000256" key="2">
    <source>
        <dbReference type="ARBA" id="ARBA00022692"/>
    </source>
</evidence>
<evidence type="ECO:0000256" key="4">
    <source>
        <dbReference type="ARBA" id="ARBA00023136"/>
    </source>
</evidence>
<protein>
    <submittedName>
        <fullName evidence="7">(California timema) hypothetical protein</fullName>
    </submittedName>
</protein>
<dbReference type="GO" id="GO:0006820">
    <property type="term" value="P:monoatomic anion transport"/>
    <property type="evidence" value="ECO:0007669"/>
    <property type="project" value="TreeGrafter"/>
</dbReference>
<dbReference type="AlphaFoldDB" id="A0A7R9IY75"/>
<feature type="transmembrane region" description="Helical" evidence="6">
    <location>
        <begin position="20"/>
        <end position="39"/>
    </location>
</feature>
<dbReference type="PANTHER" id="PTHR11662:SF336">
    <property type="entry name" value="LP19554P"/>
    <property type="match status" value="1"/>
</dbReference>
<dbReference type="GO" id="GO:0022857">
    <property type="term" value="F:transmembrane transporter activity"/>
    <property type="evidence" value="ECO:0007669"/>
    <property type="project" value="TreeGrafter"/>
</dbReference>
<dbReference type="EMBL" id="OE179533">
    <property type="protein sequence ID" value="CAD7569083.1"/>
    <property type="molecule type" value="Genomic_DNA"/>
</dbReference>